<evidence type="ECO:0000256" key="2">
    <source>
        <dbReference type="ARBA" id="ARBA00012483"/>
    </source>
</evidence>
<dbReference type="GO" id="GO:0051087">
    <property type="term" value="F:protein-folding chaperone binding"/>
    <property type="evidence" value="ECO:0007669"/>
    <property type="project" value="TreeGrafter"/>
</dbReference>
<evidence type="ECO:0000256" key="5">
    <source>
        <dbReference type="ARBA" id="ARBA00022786"/>
    </source>
</evidence>
<keyword evidence="3" id="KW-0808">Transferase</keyword>
<dbReference type="EC" id="2.3.2.27" evidence="2"/>
<dbReference type="Gene3D" id="3.30.40.10">
    <property type="entry name" value="Zinc/RING finger domain, C3HC4 (zinc finger)"/>
    <property type="match status" value="1"/>
</dbReference>
<keyword evidence="4" id="KW-0677">Repeat</keyword>
<keyword evidence="6" id="KW-0802">TPR repeat</keyword>
<dbReference type="GO" id="GO:0005737">
    <property type="term" value="C:cytoplasm"/>
    <property type="evidence" value="ECO:0007669"/>
    <property type="project" value="TreeGrafter"/>
</dbReference>
<dbReference type="GO" id="GO:0043161">
    <property type="term" value="P:proteasome-mediated ubiquitin-dependent protein catabolic process"/>
    <property type="evidence" value="ECO:0007669"/>
    <property type="project" value="TreeGrafter"/>
</dbReference>
<dbReference type="CDD" id="cd16654">
    <property type="entry name" value="RING-Ubox_CHIP"/>
    <property type="match status" value="1"/>
</dbReference>
<dbReference type="Proteomes" id="UP000253472">
    <property type="component" value="Unassembled WGS sequence"/>
</dbReference>
<evidence type="ECO:0000313" key="10">
    <source>
        <dbReference type="Proteomes" id="UP000253472"/>
    </source>
</evidence>
<evidence type="ECO:0000256" key="6">
    <source>
        <dbReference type="ARBA" id="ARBA00022803"/>
    </source>
</evidence>
<evidence type="ECO:0000259" key="8">
    <source>
        <dbReference type="PROSITE" id="PS51698"/>
    </source>
</evidence>
<dbReference type="SMART" id="SM00504">
    <property type="entry name" value="Ubox"/>
    <property type="match status" value="1"/>
</dbReference>
<protein>
    <recommendedName>
        <fullName evidence="2">RING-type E3 ubiquitin transferase</fullName>
        <ecNumber evidence="2">2.3.2.27</ecNumber>
    </recommendedName>
</protein>
<sequence>MFSNFKGIFTTPPRTKVGSKGQENLDKKHHHHNHLSEYYSDLFALLKVHLEEYSNLLDTFQNNYVHSLYEDNLMNYKLSKPSRSNSVFSSKPSIASSTQETERPSLDDDAPEHFLDPISFELFTDPVITPSGITYEKSHLIGHLKTRGKFDPITRQELTEGQLYPNLIMKDAIEAYRKETGA</sequence>
<dbReference type="SUPFAM" id="SSF57850">
    <property type="entry name" value="RING/U-box"/>
    <property type="match status" value="1"/>
</dbReference>
<dbReference type="PANTHER" id="PTHR46803:SF2">
    <property type="entry name" value="E3 UBIQUITIN-PROTEIN LIGASE CHIP"/>
    <property type="match status" value="1"/>
</dbReference>
<feature type="compositionally biased region" description="Polar residues" evidence="7">
    <location>
        <begin position="82"/>
        <end position="99"/>
    </location>
</feature>
<dbReference type="InterPro" id="IPR045202">
    <property type="entry name" value="CHIP_RING-Ubox"/>
</dbReference>
<feature type="compositionally biased region" description="Basic and acidic residues" evidence="7">
    <location>
        <begin position="100"/>
        <end position="109"/>
    </location>
</feature>
<dbReference type="GO" id="GO:0061630">
    <property type="term" value="F:ubiquitin protein ligase activity"/>
    <property type="evidence" value="ECO:0007669"/>
    <property type="project" value="UniProtKB-EC"/>
</dbReference>
<dbReference type="Pfam" id="PF04564">
    <property type="entry name" value="U-box"/>
    <property type="match status" value="1"/>
</dbReference>
<dbReference type="InterPro" id="IPR003613">
    <property type="entry name" value="Ubox_domain"/>
</dbReference>
<proteinExistence type="predicted"/>
<dbReference type="OrthoDB" id="629492at2759"/>
<keyword evidence="5" id="KW-0833">Ubl conjugation pathway</keyword>
<dbReference type="GO" id="GO:0006515">
    <property type="term" value="P:protein quality control for misfolded or incompletely synthesized proteins"/>
    <property type="evidence" value="ECO:0007669"/>
    <property type="project" value="TreeGrafter"/>
</dbReference>
<comment type="catalytic activity">
    <reaction evidence="1">
        <text>S-ubiquitinyl-[E2 ubiquitin-conjugating enzyme]-L-cysteine + [acceptor protein]-L-lysine = [E2 ubiquitin-conjugating enzyme]-L-cysteine + N(6)-ubiquitinyl-[acceptor protein]-L-lysine.</text>
        <dbReference type="EC" id="2.3.2.27"/>
    </reaction>
</comment>
<dbReference type="GO" id="GO:0000209">
    <property type="term" value="P:protein polyubiquitination"/>
    <property type="evidence" value="ECO:0007669"/>
    <property type="project" value="TreeGrafter"/>
</dbReference>
<dbReference type="PANTHER" id="PTHR46803">
    <property type="entry name" value="E3 UBIQUITIN-PROTEIN LIGASE CHIP"/>
    <property type="match status" value="1"/>
</dbReference>
<feature type="region of interest" description="Disordered" evidence="7">
    <location>
        <begin position="82"/>
        <end position="109"/>
    </location>
</feature>
<dbReference type="InterPro" id="IPR013083">
    <property type="entry name" value="Znf_RING/FYVE/PHD"/>
</dbReference>
<evidence type="ECO:0000256" key="1">
    <source>
        <dbReference type="ARBA" id="ARBA00000900"/>
    </source>
</evidence>
<feature type="domain" description="U-box" evidence="8">
    <location>
        <begin position="109"/>
        <end position="182"/>
    </location>
</feature>
<gene>
    <name evidence="9" type="primary">CHIP</name>
    <name evidence="9" type="ORF">Cantr_05873</name>
</gene>
<reference evidence="9 10" key="1">
    <citation type="submission" date="2018-06" db="EMBL/GenBank/DDBJ databases">
        <title>Whole genome sequencing of Candida tropicalis (genome annotated by CSBL at Korea University).</title>
        <authorList>
            <person name="Ahn J."/>
        </authorList>
    </citation>
    <scope>NUCLEOTIDE SEQUENCE [LARGE SCALE GENOMIC DNA]</scope>
    <source>
        <strain evidence="9 10">ATCC 20962</strain>
    </source>
</reference>
<evidence type="ECO:0000256" key="4">
    <source>
        <dbReference type="ARBA" id="ARBA00022737"/>
    </source>
</evidence>
<dbReference type="GO" id="GO:0071218">
    <property type="term" value="P:cellular response to misfolded protein"/>
    <property type="evidence" value="ECO:0007669"/>
    <property type="project" value="TreeGrafter"/>
</dbReference>
<dbReference type="GO" id="GO:0045862">
    <property type="term" value="P:positive regulation of proteolysis"/>
    <property type="evidence" value="ECO:0007669"/>
    <property type="project" value="TreeGrafter"/>
</dbReference>
<dbReference type="PROSITE" id="PS51698">
    <property type="entry name" value="U_BOX"/>
    <property type="match status" value="1"/>
</dbReference>
<feature type="region of interest" description="Disordered" evidence="7">
    <location>
        <begin position="1"/>
        <end position="30"/>
    </location>
</feature>
<comment type="caution">
    <text evidence="9">The sequence shown here is derived from an EMBL/GenBank/DDBJ whole genome shotgun (WGS) entry which is preliminary data.</text>
</comment>
<organism evidence="9 10">
    <name type="scientific">Candida viswanathii</name>
    <dbReference type="NCBI Taxonomy" id="5486"/>
    <lineage>
        <taxon>Eukaryota</taxon>
        <taxon>Fungi</taxon>
        <taxon>Dikarya</taxon>
        <taxon>Ascomycota</taxon>
        <taxon>Saccharomycotina</taxon>
        <taxon>Pichiomycetes</taxon>
        <taxon>Debaryomycetaceae</taxon>
        <taxon>Candida/Lodderomyces clade</taxon>
        <taxon>Candida</taxon>
    </lineage>
</organism>
<dbReference type="STRING" id="5486.A0A367XV63"/>
<name>A0A367XV63_9ASCO</name>
<evidence type="ECO:0000313" key="9">
    <source>
        <dbReference type="EMBL" id="RCK56692.1"/>
    </source>
</evidence>
<evidence type="ECO:0000256" key="3">
    <source>
        <dbReference type="ARBA" id="ARBA00022679"/>
    </source>
</evidence>
<dbReference type="EMBL" id="QLNQ01000029">
    <property type="protein sequence ID" value="RCK56692.1"/>
    <property type="molecule type" value="Genomic_DNA"/>
</dbReference>
<evidence type="ECO:0000256" key="7">
    <source>
        <dbReference type="SAM" id="MobiDB-lite"/>
    </source>
</evidence>
<keyword evidence="10" id="KW-1185">Reference proteome</keyword>
<accession>A0A367XV63</accession>
<dbReference type="AlphaFoldDB" id="A0A367XV63"/>